<evidence type="ECO:0000313" key="1">
    <source>
        <dbReference type="EMBL" id="KKL83486.1"/>
    </source>
</evidence>
<protein>
    <submittedName>
        <fullName evidence="1">Uncharacterized protein</fullName>
    </submittedName>
</protein>
<organism evidence="1">
    <name type="scientific">marine sediment metagenome</name>
    <dbReference type="NCBI Taxonomy" id="412755"/>
    <lineage>
        <taxon>unclassified sequences</taxon>
        <taxon>metagenomes</taxon>
        <taxon>ecological metagenomes</taxon>
    </lineage>
</organism>
<reference evidence="1" key="1">
    <citation type="journal article" date="2015" name="Nature">
        <title>Complex archaea that bridge the gap between prokaryotes and eukaryotes.</title>
        <authorList>
            <person name="Spang A."/>
            <person name="Saw J.H."/>
            <person name="Jorgensen S.L."/>
            <person name="Zaremba-Niedzwiedzka K."/>
            <person name="Martijn J."/>
            <person name="Lind A.E."/>
            <person name="van Eijk R."/>
            <person name="Schleper C."/>
            <person name="Guy L."/>
            <person name="Ettema T.J."/>
        </authorList>
    </citation>
    <scope>NUCLEOTIDE SEQUENCE</scope>
</reference>
<name>A0A0F9FZ03_9ZZZZ</name>
<accession>A0A0F9FZ03</accession>
<dbReference type="EMBL" id="LAZR01021968">
    <property type="protein sequence ID" value="KKL83486.1"/>
    <property type="molecule type" value="Genomic_DNA"/>
</dbReference>
<dbReference type="AlphaFoldDB" id="A0A0F9FZ03"/>
<gene>
    <name evidence="1" type="ORF">LCGC14_1974330</name>
</gene>
<proteinExistence type="predicted"/>
<comment type="caution">
    <text evidence="1">The sequence shown here is derived from an EMBL/GenBank/DDBJ whole genome shotgun (WGS) entry which is preliminary data.</text>
</comment>
<sequence>MQNLLEELKEFKKILEESYIAAYNLPDIKGELEMLMDTVDLEIDKLAVRIRERGADYEMDRDW</sequence>